<evidence type="ECO:0000313" key="1">
    <source>
        <dbReference type="EMBL" id="NRT89078.1"/>
    </source>
</evidence>
<organism evidence="1 2">
    <name type="scientific">Clostridium beijerinckii</name>
    <name type="common">Clostridium MP</name>
    <dbReference type="NCBI Taxonomy" id="1520"/>
    <lineage>
        <taxon>Bacteria</taxon>
        <taxon>Bacillati</taxon>
        <taxon>Bacillota</taxon>
        <taxon>Clostridia</taxon>
        <taxon>Eubacteriales</taxon>
        <taxon>Clostridiaceae</taxon>
        <taxon>Clostridium</taxon>
    </lineage>
</organism>
<sequence>MLFVYYMMDSILCYTFLPAKKNHLSRLDSIVLKIKDIYE</sequence>
<comment type="caution">
    <text evidence="1">The sequence shown here is derived from an EMBL/GenBank/DDBJ whole genome shotgun (WGS) entry which is preliminary data.</text>
</comment>
<dbReference type="AlphaFoldDB" id="A0AAX0B3P2"/>
<dbReference type="Proteomes" id="UP001193748">
    <property type="component" value="Unassembled WGS sequence"/>
</dbReference>
<reference evidence="1" key="1">
    <citation type="submission" date="2020-05" db="EMBL/GenBank/DDBJ databases">
        <authorList>
            <person name="Brown S."/>
            <person name="Huntemann M."/>
            <person name="Clum A."/>
            <person name="Spunde A."/>
            <person name="Palaniappan K."/>
            <person name="Ritter S."/>
            <person name="Mikhailova N."/>
            <person name="Chen I.-M."/>
            <person name="Stamatis D."/>
            <person name="Reddy T."/>
            <person name="O'Malley R."/>
            <person name="Daum C."/>
            <person name="Shapiro N."/>
            <person name="Ivanova N."/>
            <person name="Kyrpides N."/>
            <person name="Woyke T."/>
        </authorList>
    </citation>
    <scope>NUCLEOTIDE SEQUENCE</scope>
    <source>
        <strain evidence="1">DJ080</strain>
    </source>
</reference>
<name>A0AAX0B3P2_CLOBE</name>
<gene>
    <name evidence="1" type="ORF">B0H41_002757</name>
</gene>
<accession>A0AAX0B3P2</accession>
<protein>
    <recommendedName>
        <fullName evidence="3">Transcriptional regulator</fullName>
    </recommendedName>
</protein>
<dbReference type="EMBL" id="JABSWW010000001">
    <property type="protein sequence ID" value="NRT89078.1"/>
    <property type="molecule type" value="Genomic_DNA"/>
</dbReference>
<proteinExistence type="predicted"/>
<reference evidence="1" key="2">
    <citation type="journal article" date="2022" name="Nat. Biotechnol.">
        <title>Carbon-negative production of acetone and isopropanol by gas fermentation at industrial pilot scale.</title>
        <authorList>
            <person name="Liew F.E."/>
            <person name="Nogle R."/>
            <person name="Abdalla T."/>
            <person name="Rasor B.J."/>
            <person name="Canter C."/>
            <person name="Jensen R.O."/>
            <person name="Wang L."/>
            <person name="Strutz J."/>
            <person name="Chirania P."/>
            <person name="De Tissera S."/>
            <person name="Mueller A.P."/>
            <person name="Ruan Z."/>
            <person name="Gao A."/>
            <person name="Tran L."/>
            <person name="Engle N.L."/>
            <person name="Bromley J.C."/>
            <person name="Daniell J."/>
            <person name="Conrado R."/>
            <person name="Tschaplinski T.J."/>
            <person name="Giannone R.J."/>
            <person name="Hettich R.L."/>
            <person name="Karim A.S."/>
            <person name="Simpson S.D."/>
            <person name="Brown S.D."/>
            <person name="Leang C."/>
            <person name="Jewett M.C."/>
            <person name="Kopke M."/>
        </authorList>
    </citation>
    <scope>NUCLEOTIDE SEQUENCE</scope>
    <source>
        <strain evidence="1">DJ080</strain>
    </source>
</reference>
<evidence type="ECO:0008006" key="3">
    <source>
        <dbReference type="Google" id="ProtNLM"/>
    </source>
</evidence>
<evidence type="ECO:0000313" key="2">
    <source>
        <dbReference type="Proteomes" id="UP001193748"/>
    </source>
</evidence>